<dbReference type="SUPFAM" id="SSF56059">
    <property type="entry name" value="Glutathione synthetase ATP-binding domain-like"/>
    <property type="match status" value="1"/>
</dbReference>
<dbReference type="GO" id="GO:0034028">
    <property type="term" value="F:5-(carboxyamino)imidazole ribonucleotide synthase activity"/>
    <property type="evidence" value="ECO:0007669"/>
    <property type="project" value="UniProtKB-UniRule"/>
</dbReference>
<reference evidence="11 12" key="1">
    <citation type="submission" date="2020-08" db="EMBL/GenBank/DDBJ databases">
        <title>Genome sequence of Weissella diestrammenae KACC 16890T.</title>
        <authorList>
            <person name="Hyun D.-W."/>
            <person name="Bae J.-W."/>
        </authorList>
    </citation>
    <scope>NUCLEOTIDE SEQUENCE [LARGE SCALE GENOMIC DNA]</scope>
    <source>
        <strain evidence="11 12">KACC 16890</strain>
    </source>
</reference>
<dbReference type="Gene3D" id="3.40.50.20">
    <property type="match status" value="1"/>
</dbReference>
<evidence type="ECO:0000256" key="1">
    <source>
        <dbReference type="ARBA" id="ARBA00001936"/>
    </source>
</evidence>
<keyword evidence="12" id="KW-1185">Reference proteome</keyword>
<dbReference type="GO" id="GO:0005829">
    <property type="term" value="C:cytosol"/>
    <property type="evidence" value="ECO:0007669"/>
    <property type="project" value="TreeGrafter"/>
</dbReference>
<evidence type="ECO:0000256" key="7">
    <source>
        <dbReference type="ARBA" id="ARBA00023211"/>
    </source>
</evidence>
<comment type="function">
    <text evidence="9">Catalyzes the ATP-dependent conversion of 5-aminoimidazole ribonucleotide (AIR) and HCO(3)- to N5-carboxyaminoimidazole ribonucleotide (N5-CAIR).</text>
</comment>
<dbReference type="InterPro" id="IPR011054">
    <property type="entry name" value="Rudment_hybrid_motif"/>
</dbReference>
<keyword evidence="4 8" id="KW-0547">Nucleotide-binding</keyword>
<dbReference type="Pfam" id="PF17769">
    <property type="entry name" value="PurK_C"/>
    <property type="match status" value="1"/>
</dbReference>
<dbReference type="Pfam" id="PF02222">
    <property type="entry name" value="ATP-grasp"/>
    <property type="match status" value="1"/>
</dbReference>
<dbReference type="Pfam" id="PF22660">
    <property type="entry name" value="RS_preATP-grasp-like"/>
    <property type="match status" value="1"/>
</dbReference>
<organism evidence="11 12">
    <name type="scientific">Weissella diestrammenae</name>
    <dbReference type="NCBI Taxonomy" id="1162633"/>
    <lineage>
        <taxon>Bacteria</taxon>
        <taxon>Bacillati</taxon>
        <taxon>Bacillota</taxon>
        <taxon>Bacilli</taxon>
        <taxon>Lactobacillales</taxon>
        <taxon>Lactobacillaceae</taxon>
        <taxon>Weissella</taxon>
    </lineage>
</organism>
<evidence type="ECO:0000313" key="12">
    <source>
        <dbReference type="Proteomes" id="UP000515800"/>
    </source>
</evidence>
<name>A0A7G9T450_9LACO</name>
<accession>A0A7G9T450</accession>
<evidence type="ECO:0000259" key="10">
    <source>
        <dbReference type="PROSITE" id="PS50975"/>
    </source>
</evidence>
<dbReference type="UniPathway" id="UPA00074">
    <property type="reaction ID" value="UER00942"/>
</dbReference>
<dbReference type="HAMAP" id="MF_01928">
    <property type="entry name" value="PurK"/>
    <property type="match status" value="1"/>
</dbReference>
<feature type="binding site" evidence="8">
    <location>
        <begin position="269"/>
        <end position="270"/>
    </location>
    <ligand>
        <name>ATP</name>
        <dbReference type="ChEBI" id="CHEBI:30616"/>
    </ligand>
</feature>
<evidence type="ECO:0000313" key="11">
    <source>
        <dbReference type="EMBL" id="QNN74875.1"/>
    </source>
</evidence>
<dbReference type="InterPro" id="IPR011761">
    <property type="entry name" value="ATP-grasp"/>
</dbReference>
<proteinExistence type="inferred from homology"/>
<feature type="binding site" evidence="8">
    <location>
        <position position="107"/>
    </location>
    <ligand>
        <name>ATP</name>
        <dbReference type="ChEBI" id="CHEBI:30616"/>
    </ligand>
</feature>
<dbReference type="InterPro" id="IPR040686">
    <property type="entry name" value="PurK_C"/>
</dbReference>
<protein>
    <recommendedName>
        <fullName evidence="8 9">N5-carboxyaminoimidazole ribonucleotide synthase</fullName>
        <shortName evidence="8 9">N5-CAIR synthase</shortName>
        <ecNumber evidence="8 9">6.3.4.18</ecNumber>
    </recommendedName>
    <alternativeName>
        <fullName evidence="8 9">5-(carboxyamino)imidazole ribonucleotide synthetase</fullName>
    </alternativeName>
</protein>
<dbReference type="PROSITE" id="PS50975">
    <property type="entry name" value="ATP_GRASP"/>
    <property type="match status" value="1"/>
</dbReference>
<dbReference type="Gene3D" id="3.30.1490.20">
    <property type="entry name" value="ATP-grasp fold, A domain"/>
    <property type="match status" value="1"/>
</dbReference>
<sequence length="375" mass="41149">MNKVILPPATIGIVGGGQLGQMLALSAKAMGYRIIVLDPTANAPAVQVADEAIIAAYTDESALLQLAEQSDVLTYEFENISLTTLQLASKRAALPQGTKMLALTKNRLREKDFLSQHAIPVANYEAINSPEALKEAVKQIKLPAILKTAEGGYDGHGQWDIGDLDDLAQLLEHWPVTDNQELILEEKINFNRELSVMVTMDGTAAVRTWPIVENEHVNHVLNETRAPAVLSLALESQIQTIATSIAQALNLRGVLGIEMFVQGETVYVNELAPRPHNSGHYSIEATNISQFEGHIRSIVGLAIPPIKLLAPSLMHNLLGTTLLTARQDFIHHPEWHFHDYGKADIKAGRKMGHITVLGNEDVQQLHEWGQQHGEN</sequence>
<evidence type="ECO:0000256" key="5">
    <source>
        <dbReference type="ARBA" id="ARBA00022755"/>
    </source>
</evidence>
<comment type="subunit">
    <text evidence="8 9">Homodimer.</text>
</comment>
<feature type="binding site" evidence="8">
    <location>
        <position position="193"/>
    </location>
    <ligand>
        <name>ATP</name>
        <dbReference type="ChEBI" id="CHEBI:30616"/>
    </ligand>
</feature>
<evidence type="ECO:0000256" key="8">
    <source>
        <dbReference type="HAMAP-Rule" id="MF_01928"/>
    </source>
</evidence>
<dbReference type="EC" id="6.3.4.18" evidence="8 9"/>
<dbReference type="GO" id="GO:0005524">
    <property type="term" value="F:ATP binding"/>
    <property type="evidence" value="ECO:0007669"/>
    <property type="project" value="UniProtKB-UniRule"/>
</dbReference>
<dbReference type="InterPro" id="IPR005875">
    <property type="entry name" value="PurK"/>
</dbReference>
<dbReference type="EMBL" id="CP060724">
    <property type="protein sequence ID" value="QNN74875.1"/>
    <property type="molecule type" value="Genomic_DNA"/>
</dbReference>
<keyword evidence="5 8" id="KW-0658">Purine biosynthesis</keyword>
<evidence type="ECO:0000256" key="6">
    <source>
        <dbReference type="ARBA" id="ARBA00022840"/>
    </source>
</evidence>
<keyword evidence="3 8" id="KW-0436">Ligase</keyword>
<keyword evidence="7" id="KW-0464">Manganese</keyword>
<dbReference type="KEGG" id="wdi:H9L19_05605"/>
<evidence type="ECO:0000256" key="2">
    <source>
        <dbReference type="ARBA" id="ARBA00001946"/>
    </source>
</evidence>
<comment type="similarity">
    <text evidence="8 9">Belongs to the PurK/PurT family.</text>
</comment>
<dbReference type="InterPro" id="IPR016185">
    <property type="entry name" value="PreATP-grasp_dom_sf"/>
</dbReference>
<feature type="domain" description="ATP-grasp" evidence="10">
    <location>
        <begin position="111"/>
        <end position="299"/>
    </location>
</feature>
<dbReference type="GO" id="GO:0006189">
    <property type="term" value="P:'de novo' IMP biosynthetic process"/>
    <property type="evidence" value="ECO:0007669"/>
    <property type="project" value="UniProtKB-UniRule"/>
</dbReference>
<feature type="binding site" evidence="8">
    <location>
        <position position="147"/>
    </location>
    <ligand>
        <name>ATP</name>
        <dbReference type="ChEBI" id="CHEBI:30616"/>
    </ligand>
</feature>
<evidence type="ECO:0000256" key="4">
    <source>
        <dbReference type="ARBA" id="ARBA00022741"/>
    </source>
</evidence>
<dbReference type="SUPFAM" id="SSF52440">
    <property type="entry name" value="PreATP-grasp domain"/>
    <property type="match status" value="1"/>
</dbReference>
<dbReference type="PANTHER" id="PTHR11609">
    <property type="entry name" value="PURINE BIOSYNTHESIS PROTEIN 6/7, PUR6/7"/>
    <property type="match status" value="1"/>
</dbReference>
<feature type="binding site" evidence="8">
    <location>
        <begin position="152"/>
        <end position="158"/>
    </location>
    <ligand>
        <name>ATP</name>
        <dbReference type="ChEBI" id="CHEBI:30616"/>
    </ligand>
</feature>
<comment type="pathway">
    <text evidence="8 9">Purine metabolism; IMP biosynthesis via de novo pathway; 5-amino-1-(5-phospho-D-ribosyl)imidazole-4-carboxylate from 5-amino-1-(5-phospho-D-ribosyl)imidazole (N5-CAIR route): step 1/2.</text>
</comment>
<dbReference type="InterPro" id="IPR003135">
    <property type="entry name" value="ATP-grasp_carboxylate-amine"/>
</dbReference>
<evidence type="ECO:0000256" key="3">
    <source>
        <dbReference type="ARBA" id="ARBA00022598"/>
    </source>
</evidence>
<dbReference type="NCBIfam" id="NF004679">
    <property type="entry name" value="PRK06019.1-5"/>
    <property type="match status" value="1"/>
</dbReference>
<dbReference type="InterPro" id="IPR054350">
    <property type="entry name" value="PurT/PurK_preATP-grasp"/>
</dbReference>
<dbReference type="InterPro" id="IPR013815">
    <property type="entry name" value="ATP_grasp_subdomain_1"/>
</dbReference>
<dbReference type="Gene3D" id="3.30.470.20">
    <property type="entry name" value="ATP-grasp fold, B domain"/>
    <property type="match status" value="1"/>
</dbReference>
<dbReference type="PANTHER" id="PTHR11609:SF5">
    <property type="entry name" value="PHOSPHORIBOSYLAMINOIMIDAZOLE CARBOXYLASE"/>
    <property type="match status" value="1"/>
</dbReference>
<keyword evidence="6 8" id="KW-0067">ATP-binding</keyword>
<dbReference type="GO" id="GO:0004638">
    <property type="term" value="F:phosphoribosylaminoimidazole carboxylase activity"/>
    <property type="evidence" value="ECO:0007669"/>
    <property type="project" value="InterPro"/>
</dbReference>
<feature type="binding site" evidence="8">
    <location>
        <position position="216"/>
    </location>
    <ligand>
        <name>ATP</name>
        <dbReference type="ChEBI" id="CHEBI:30616"/>
    </ligand>
</feature>
<dbReference type="AlphaFoldDB" id="A0A7G9T450"/>
<gene>
    <name evidence="8 9 11" type="primary">purK</name>
    <name evidence="11" type="ORF">H9L19_05605</name>
</gene>
<dbReference type="NCBIfam" id="NF004675">
    <property type="entry name" value="PRK06019.1-1"/>
    <property type="match status" value="1"/>
</dbReference>
<comment type="cofactor">
    <cofactor evidence="1">
        <name>Mn(2+)</name>
        <dbReference type="ChEBI" id="CHEBI:29035"/>
    </cofactor>
</comment>
<dbReference type="Proteomes" id="UP000515800">
    <property type="component" value="Chromosome"/>
</dbReference>
<dbReference type="NCBIfam" id="TIGR01161">
    <property type="entry name" value="purK"/>
    <property type="match status" value="1"/>
</dbReference>
<dbReference type="SUPFAM" id="SSF51246">
    <property type="entry name" value="Rudiment single hybrid motif"/>
    <property type="match status" value="1"/>
</dbReference>
<comment type="function">
    <text evidence="8">Catalyzes the ATP-dependent conversion of 5-aminoimidazole ribonucleotide (AIR) and HCO(3)(-) to N5-carboxyaminoimidazole ribonucleotide (N5-CAIR).</text>
</comment>
<evidence type="ECO:0000256" key="9">
    <source>
        <dbReference type="RuleBase" id="RU361200"/>
    </source>
</evidence>
<dbReference type="GO" id="GO:0046872">
    <property type="term" value="F:metal ion binding"/>
    <property type="evidence" value="ECO:0007669"/>
    <property type="project" value="InterPro"/>
</dbReference>
<dbReference type="RefSeq" id="WP_187528710.1">
    <property type="nucleotide sequence ID" value="NZ_CP060724.1"/>
</dbReference>
<dbReference type="FunFam" id="3.40.50.20:FF:000016">
    <property type="entry name" value="N5-carboxyaminoimidazole ribonucleotide synthase"/>
    <property type="match status" value="1"/>
</dbReference>
<comment type="catalytic activity">
    <reaction evidence="8 9">
        <text>5-amino-1-(5-phospho-beta-D-ribosyl)imidazole + hydrogencarbonate + ATP = 5-carboxyamino-1-(5-phospho-D-ribosyl)imidazole + ADP + phosphate + 2 H(+)</text>
        <dbReference type="Rhea" id="RHEA:19317"/>
        <dbReference type="ChEBI" id="CHEBI:15378"/>
        <dbReference type="ChEBI" id="CHEBI:17544"/>
        <dbReference type="ChEBI" id="CHEBI:30616"/>
        <dbReference type="ChEBI" id="CHEBI:43474"/>
        <dbReference type="ChEBI" id="CHEBI:58730"/>
        <dbReference type="ChEBI" id="CHEBI:137981"/>
        <dbReference type="ChEBI" id="CHEBI:456216"/>
        <dbReference type="EC" id="6.3.4.18"/>
    </reaction>
</comment>
<feature type="binding site" evidence="8">
    <location>
        <begin position="185"/>
        <end position="188"/>
    </location>
    <ligand>
        <name>ATP</name>
        <dbReference type="ChEBI" id="CHEBI:30616"/>
    </ligand>
</feature>
<comment type="cofactor">
    <cofactor evidence="2">
        <name>Mg(2+)</name>
        <dbReference type="ChEBI" id="CHEBI:18420"/>
    </cofactor>
</comment>